<feature type="signal peptide" evidence="1">
    <location>
        <begin position="1"/>
        <end position="23"/>
    </location>
</feature>
<keyword evidence="1" id="KW-0732">Signal</keyword>
<dbReference type="InterPro" id="IPR013693">
    <property type="entry name" value="SpoIID/LytB_N"/>
</dbReference>
<dbReference type="RefSeq" id="WP_229638761.1">
    <property type="nucleotide sequence ID" value="NZ_JADWDC010000003.1"/>
</dbReference>
<evidence type="ECO:0000313" key="4">
    <source>
        <dbReference type="Proteomes" id="UP000729733"/>
    </source>
</evidence>
<gene>
    <name evidence="3" type="ORF">I4641_02045</name>
</gene>
<dbReference type="PANTHER" id="PTHR30032">
    <property type="entry name" value="N-ACETYLMURAMOYL-L-ALANINE AMIDASE-RELATED"/>
    <property type="match status" value="1"/>
</dbReference>
<feature type="domain" description="Sporulation stage II protein D amidase enhancer LytB N-terminal" evidence="2">
    <location>
        <begin position="229"/>
        <end position="318"/>
    </location>
</feature>
<dbReference type="InterPro" id="IPR013486">
    <property type="entry name" value="SpoIID/LytB"/>
</dbReference>
<dbReference type="AlphaFoldDB" id="A0A964BNA4"/>
<feature type="chain" id="PRO_5037975881" evidence="1">
    <location>
        <begin position="24"/>
        <end position="547"/>
    </location>
</feature>
<dbReference type="GO" id="GO:0030435">
    <property type="term" value="P:sporulation resulting in formation of a cellular spore"/>
    <property type="evidence" value="ECO:0007669"/>
    <property type="project" value="InterPro"/>
</dbReference>
<dbReference type="InterPro" id="IPR051922">
    <property type="entry name" value="Bact_Sporulation_Assoc"/>
</dbReference>
<accession>A0A964BNA4</accession>
<keyword evidence="4" id="KW-1185">Reference proteome</keyword>
<organism evidence="3 4">
    <name type="scientific">Waterburya agarophytonicola KI4</name>
    <dbReference type="NCBI Taxonomy" id="2874699"/>
    <lineage>
        <taxon>Bacteria</taxon>
        <taxon>Bacillati</taxon>
        <taxon>Cyanobacteriota</taxon>
        <taxon>Cyanophyceae</taxon>
        <taxon>Pleurocapsales</taxon>
        <taxon>Hyellaceae</taxon>
        <taxon>Waterburya</taxon>
        <taxon>Waterburya agarophytonicola</taxon>
    </lineage>
</organism>
<name>A0A964BNA4_9CYAN</name>
<dbReference type="Proteomes" id="UP000729733">
    <property type="component" value="Unassembled WGS sequence"/>
</dbReference>
<dbReference type="EMBL" id="JADWDC010000003">
    <property type="protein sequence ID" value="MCC0175761.1"/>
    <property type="molecule type" value="Genomic_DNA"/>
</dbReference>
<evidence type="ECO:0000256" key="1">
    <source>
        <dbReference type="SAM" id="SignalP"/>
    </source>
</evidence>
<sequence>MIKTTICLSVLWFGSLWGIPLTAAAEATTKEMELQIGIIQRLGAKPIQDEDAKIERVTISSVSGDSLKVSFLDPSQAFSPIETKEVVLKVDSTKLTQAKLQEKLILSDRSTFETAEDSANSWKKLGLEVEVAQPGRWQVWAKRDVYGTPLVRRWLLHSLEANGYDAPYLDTEILDQEPNIILEINGQEYNQDEVKITSSKNLVKVNTSNTPQAARIYGGSLKLQPNSYGEFSLVNHVPLETYLRGVVPYEIGANAPPQAVAAQTIIARTYALRNLRRFAVDDYQLCATVHCQVYKGLNDANATSDRAIAQTAGLVLTYENELIDALYSSTTGGITAGFEDTWNGAERPYLQPVIDAPKPFWDLVKYPLNNEKTFRHFISLERGFNETGRLGVFRWRKTRSIKALSQDLQKYLKKTRHPLADFKTIKSMEVHKRSRSGRILTLAIETDLGKLQLHKNEIRSALEPPRSTFFYLQPLYDESKQLNGYAFVGGGFGHGVGLSQYGSYNLAKLGWSAERILAFYYPQTTIKPLDETVVFWRDDFPPSISKN</sequence>
<dbReference type="PANTHER" id="PTHR30032:SF4">
    <property type="entry name" value="AMIDASE ENHANCER"/>
    <property type="match status" value="1"/>
</dbReference>
<dbReference type="Pfam" id="PF08486">
    <property type="entry name" value="SpoIID"/>
    <property type="match status" value="1"/>
</dbReference>
<comment type="caution">
    <text evidence="3">The sequence shown here is derived from an EMBL/GenBank/DDBJ whole genome shotgun (WGS) entry which is preliminary data.</text>
</comment>
<dbReference type="GO" id="GO:0030288">
    <property type="term" value="C:outer membrane-bounded periplasmic space"/>
    <property type="evidence" value="ECO:0007669"/>
    <property type="project" value="TreeGrafter"/>
</dbReference>
<evidence type="ECO:0000313" key="3">
    <source>
        <dbReference type="EMBL" id="MCC0175761.1"/>
    </source>
</evidence>
<proteinExistence type="predicted"/>
<dbReference type="NCBIfam" id="TIGR02669">
    <property type="entry name" value="SpoIID_LytB"/>
    <property type="match status" value="1"/>
</dbReference>
<protein>
    <submittedName>
        <fullName evidence="3">SpoIID/LytB domain-containing protein</fullName>
    </submittedName>
</protein>
<evidence type="ECO:0000259" key="2">
    <source>
        <dbReference type="Pfam" id="PF08486"/>
    </source>
</evidence>
<reference evidence="3" key="1">
    <citation type="journal article" date="2021" name="Antonie Van Leeuwenhoek">
        <title>Draft genome and description of Waterburya agarophytonicola gen. nov. sp. nov. (Pleurocapsales, Cyanobacteria): a seaweed symbiont.</title>
        <authorList>
            <person name="Bonthond G."/>
            <person name="Shalygin S."/>
            <person name="Bayer T."/>
            <person name="Weinberger F."/>
        </authorList>
    </citation>
    <scope>NUCLEOTIDE SEQUENCE</scope>
    <source>
        <strain evidence="3">KI4</strain>
    </source>
</reference>